<dbReference type="InterPro" id="IPR050194">
    <property type="entry name" value="Glycosyltransferase_grp1"/>
</dbReference>
<organism evidence="3 4">
    <name type="scientific">Flammeovirga kamogawensis</name>
    <dbReference type="NCBI Taxonomy" id="373891"/>
    <lineage>
        <taxon>Bacteria</taxon>
        <taxon>Pseudomonadati</taxon>
        <taxon>Bacteroidota</taxon>
        <taxon>Cytophagia</taxon>
        <taxon>Cytophagales</taxon>
        <taxon>Flammeovirgaceae</taxon>
        <taxon>Flammeovirga</taxon>
    </lineage>
</organism>
<sequence length="425" mass="48866">MSEELMILKSNNRNKIVDTLENGSKRKICIITHCYPPDFGAAPHQYEHMALKFKEKGHDVHIFTSHPYYPTGKLTTADWFKFKRDTVINSIPVKRHWLIPSQKNNPILRLISMFTMFISMFTSLSFLKENKFDTVIVQTPPISLPLLGVIAKKRFGLKLILNVSDLWPEAMVNLNSIKRNSFAYKLLHKLEKYYYKNADMILTQSDESKKYIKAIGFKTSMVYRIGTDTNRFSPSDKKNLQQITSFNLVYMGVLGVAHGILDLIKKVDFKSINTNLHIYGNGVEFYQIKKHISLNQLSNVILHSTVPYNKVHSILTQYDAAIISQKNYVKGTLPAKLYESMSIGIPILFHGDGEGAKIVKQHYCGLTSLPNEYTLLENNIIQLSKNNIERDKMGKNGRTACLNFYDRDKQFQKLEAELLKLYSIH</sequence>
<dbReference type="Pfam" id="PF13579">
    <property type="entry name" value="Glyco_trans_4_4"/>
    <property type="match status" value="1"/>
</dbReference>
<dbReference type="Proteomes" id="UP000682802">
    <property type="component" value="Chromosome 1"/>
</dbReference>
<dbReference type="Pfam" id="PF00534">
    <property type="entry name" value="Glycos_transf_1"/>
    <property type="match status" value="1"/>
</dbReference>
<evidence type="ECO:0000259" key="2">
    <source>
        <dbReference type="Pfam" id="PF13579"/>
    </source>
</evidence>
<dbReference type="CDD" id="cd03794">
    <property type="entry name" value="GT4_WbuB-like"/>
    <property type="match status" value="1"/>
</dbReference>
<keyword evidence="4" id="KW-1185">Reference proteome</keyword>
<gene>
    <name evidence="3" type="ORF">KM029_04655</name>
</gene>
<evidence type="ECO:0000313" key="4">
    <source>
        <dbReference type="Proteomes" id="UP000682802"/>
    </source>
</evidence>
<protein>
    <submittedName>
        <fullName evidence="3">Glycosyltransferase family 4 protein</fullName>
    </submittedName>
</protein>
<dbReference type="EMBL" id="CP076128">
    <property type="protein sequence ID" value="QWG08232.1"/>
    <property type="molecule type" value="Genomic_DNA"/>
</dbReference>
<reference evidence="3 4" key="1">
    <citation type="submission" date="2021-05" db="EMBL/GenBank/DDBJ databases">
        <title>Comparative genomic studies on the polysaccharide-degrading batcterial strains of the Flammeovirga genus.</title>
        <authorList>
            <person name="Zewei F."/>
            <person name="Zheng Z."/>
            <person name="Yu L."/>
            <person name="Ruyue G."/>
            <person name="Yanhong M."/>
            <person name="Yuanyuan C."/>
            <person name="Jingyan G."/>
            <person name="Wenjun H."/>
        </authorList>
    </citation>
    <scope>NUCLEOTIDE SEQUENCE [LARGE SCALE GENOMIC DNA]</scope>
    <source>
        <strain evidence="3 4">YS10</strain>
    </source>
</reference>
<accession>A0ABX8GYF1</accession>
<evidence type="ECO:0000313" key="3">
    <source>
        <dbReference type="EMBL" id="QWG08232.1"/>
    </source>
</evidence>
<dbReference type="InterPro" id="IPR001296">
    <property type="entry name" value="Glyco_trans_1"/>
</dbReference>
<dbReference type="InterPro" id="IPR028098">
    <property type="entry name" value="Glyco_trans_4-like_N"/>
</dbReference>
<dbReference type="SUPFAM" id="SSF53756">
    <property type="entry name" value="UDP-Glycosyltransferase/glycogen phosphorylase"/>
    <property type="match status" value="1"/>
</dbReference>
<dbReference type="RefSeq" id="WP_144075606.1">
    <property type="nucleotide sequence ID" value="NZ_CP076128.1"/>
</dbReference>
<feature type="domain" description="Glycosyl transferase family 1" evidence="1">
    <location>
        <begin position="246"/>
        <end position="398"/>
    </location>
</feature>
<dbReference type="Gene3D" id="3.40.50.2000">
    <property type="entry name" value="Glycogen Phosphorylase B"/>
    <property type="match status" value="2"/>
</dbReference>
<name>A0ABX8GYF1_9BACT</name>
<feature type="domain" description="Glycosyltransferase subfamily 4-like N-terminal" evidence="2">
    <location>
        <begin position="47"/>
        <end position="218"/>
    </location>
</feature>
<evidence type="ECO:0000259" key="1">
    <source>
        <dbReference type="Pfam" id="PF00534"/>
    </source>
</evidence>
<dbReference type="PANTHER" id="PTHR45947">
    <property type="entry name" value="SULFOQUINOVOSYL TRANSFERASE SQD2"/>
    <property type="match status" value="1"/>
</dbReference>
<dbReference type="PANTHER" id="PTHR45947:SF3">
    <property type="entry name" value="SULFOQUINOVOSYL TRANSFERASE SQD2"/>
    <property type="match status" value="1"/>
</dbReference>
<proteinExistence type="predicted"/>